<gene>
    <name evidence="1" type="ORF">FW784_01390</name>
</gene>
<dbReference type="OrthoDB" id="6027687at2"/>
<accession>A0A5D8ZAF3</accession>
<proteinExistence type="predicted"/>
<sequence>MPDSKPPRHIPRDGAFSGLSMPAVAHLLADGDRIVGGIARRYGEYALVLGGRVMASTESPGMAIAMLRHARVTLSSGPVPLSIDIAPDLQLPAMEEAASEGMELEAWLAALETERRERADGRGATRQ</sequence>
<dbReference type="RefSeq" id="WP_149351568.1">
    <property type="nucleotide sequence ID" value="NZ_VTRV01000007.1"/>
</dbReference>
<name>A0A5D8ZAF3_9GAMM</name>
<reference evidence="1 2" key="1">
    <citation type="submission" date="2019-08" db="EMBL/GenBank/DDBJ databases">
        <title>Draft genome sequence of Lysobacter sp. UKS-15.</title>
        <authorList>
            <person name="Im W.-T."/>
        </authorList>
    </citation>
    <scope>NUCLEOTIDE SEQUENCE [LARGE SCALE GENOMIC DNA]</scope>
    <source>
        <strain evidence="1 2">UKS-15</strain>
    </source>
</reference>
<protein>
    <submittedName>
        <fullName evidence="1">Uncharacterized protein</fullName>
    </submittedName>
</protein>
<keyword evidence="2" id="KW-1185">Reference proteome</keyword>
<dbReference type="Proteomes" id="UP000323164">
    <property type="component" value="Unassembled WGS sequence"/>
</dbReference>
<dbReference type="EMBL" id="VTRV01000007">
    <property type="protein sequence ID" value="TZF91546.1"/>
    <property type="molecule type" value="Genomic_DNA"/>
</dbReference>
<evidence type="ECO:0000313" key="2">
    <source>
        <dbReference type="Proteomes" id="UP000323164"/>
    </source>
</evidence>
<evidence type="ECO:0000313" key="1">
    <source>
        <dbReference type="EMBL" id="TZF91546.1"/>
    </source>
</evidence>
<dbReference type="AlphaFoldDB" id="A0A5D8ZAF3"/>
<organism evidence="1 2">
    <name type="scientific">Cognatilysobacter lacus</name>
    <dbReference type="NCBI Taxonomy" id="1643323"/>
    <lineage>
        <taxon>Bacteria</taxon>
        <taxon>Pseudomonadati</taxon>
        <taxon>Pseudomonadota</taxon>
        <taxon>Gammaproteobacteria</taxon>
        <taxon>Lysobacterales</taxon>
        <taxon>Lysobacteraceae</taxon>
        <taxon>Cognatilysobacter</taxon>
    </lineage>
</organism>
<comment type="caution">
    <text evidence="1">The sequence shown here is derived from an EMBL/GenBank/DDBJ whole genome shotgun (WGS) entry which is preliminary data.</text>
</comment>